<name>A0A937KGY2_9BACT</name>
<dbReference type="InterPro" id="IPR001387">
    <property type="entry name" value="Cro/C1-type_HTH"/>
</dbReference>
<dbReference type="SUPFAM" id="SSF47413">
    <property type="entry name" value="lambda repressor-like DNA-binding domains"/>
    <property type="match status" value="1"/>
</dbReference>
<dbReference type="AlphaFoldDB" id="A0A937KGY2"/>
<sequence length="161" mass="18607">MIQNYNIVVNNTTIEERIYHFRTRNHWSQTELGEKIKEITGKPLGRDVISNYEKGRRKVPSELVPVLAKIFGISTDELFYKYEEVVAKSPTLQAIEASEKLAKKDVTEAYLKAMEALKQSQVEIQALRDQAETFKNEMNRYKKEAEEAQAVIDKVKKNLSL</sequence>
<reference evidence="4" key="1">
    <citation type="submission" date="2021-01" db="EMBL/GenBank/DDBJ databases">
        <title>Fulvivirga kasyanovii gen. nov., sp nov., a novel member of the phylum Bacteroidetes isolated from seawater in a mussel farm.</title>
        <authorList>
            <person name="Zhao L.-H."/>
            <person name="Wang Z.-J."/>
        </authorList>
    </citation>
    <scope>NUCLEOTIDE SEQUENCE</scope>
    <source>
        <strain evidence="4">29W222</strain>
    </source>
</reference>
<keyword evidence="1" id="KW-0238">DNA-binding</keyword>
<dbReference type="Gene3D" id="1.10.260.40">
    <property type="entry name" value="lambda repressor-like DNA-binding domains"/>
    <property type="match status" value="1"/>
</dbReference>
<keyword evidence="5" id="KW-1185">Reference proteome</keyword>
<accession>A0A937KGY2</accession>
<evidence type="ECO:0000313" key="5">
    <source>
        <dbReference type="Proteomes" id="UP000614216"/>
    </source>
</evidence>
<dbReference type="Pfam" id="PF01381">
    <property type="entry name" value="HTH_3"/>
    <property type="match status" value="1"/>
</dbReference>
<dbReference type="GO" id="GO:0003677">
    <property type="term" value="F:DNA binding"/>
    <property type="evidence" value="ECO:0007669"/>
    <property type="project" value="UniProtKB-KW"/>
</dbReference>
<dbReference type="SMART" id="SM00530">
    <property type="entry name" value="HTH_XRE"/>
    <property type="match status" value="1"/>
</dbReference>
<evidence type="ECO:0000256" key="1">
    <source>
        <dbReference type="ARBA" id="ARBA00023125"/>
    </source>
</evidence>
<organism evidence="4 5">
    <name type="scientific">Fulvivirga marina</name>
    <dbReference type="NCBI Taxonomy" id="2494733"/>
    <lineage>
        <taxon>Bacteria</taxon>
        <taxon>Pseudomonadati</taxon>
        <taxon>Bacteroidota</taxon>
        <taxon>Cytophagia</taxon>
        <taxon>Cytophagales</taxon>
        <taxon>Fulvivirgaceae</taxon>
        <taxon>Fulvivirga</taxon>
    </lineage>
</organism>
<dbReference type="PANTHER" id="PTHR46558">
    <property type="entry name" value="TRACRIPTIONAL REGULATORY PROTEIN-RELATED-RELATED"/>
    <property type="match status" value="1"/>
</dbReference>
<dbReference type="PROSITE" id="PS50943">
    <property type="entry name" value="HTH_CROC1"/>
    <property type="match status" value="1"/>
</dbReference>
<dbReference type="InterPro" id="IPR010982">
    <property type="entry name" value="Lambda_DNA-bd_dom_sf"/>
</dbReference>
<proteinExistence type="predicted"/>
<dbReference type="CDD" id="cd00093">
    <property type="entry name" value="HTH_XRE"/>
    <property type="match status" value="1"/>
</dbReference>
<evidence type="ECO:0000259" key="3">
    <source>
        <dbReference type="PROSITE" id="PS50943"/>
    </source>
</evidence>
<dbReference type="EMBL" id="JAEUGD010000067">
    <property type="protein sequence ID" value="MBL6449643.1"/>
    <property type="molecule type" value="Genomic_DNA"/>
</dbReference>
<evidence type="ECO:0000256" key="2">
    <source>
        <dbReference type="SAM" id="Coils"/>
    </source>
</evidence>
<feature type="coiled-coil region" evidence="2">
    <location>
        <begin position="110"/>
        <end position="158"/>
    </location>
</feature>
<dbReference type="Proteomes" id="UP000614216">
    <property type="component" value="Unassembled WGS sequence"/>
</dbReference>
<protein>
    <submittedName>
        <fullName evidence="4">Helix-turn-helix transcriptional regulator</fullName>
    </submittedName>
</protein>
<feature type="domain" description="HTH cro/C1-type" evidence="3">
    <location>
        <begin position="18"/>
        <end position="78"/>
    </location>
</feature>
<gene>
    <name evidence="4" type="ORF">JMN32_25255</name>
</gene>
<keyword evidence="2" id="KW-0175">Coiled coil</keyword>
<evidence type="ECO:0000313" key="4">
    <source>
        <dbReference type="EMBL" id="MBL6449643.1"/>
    </source>
</evidence>
<dbReference type="PANTHER" id="PTHR46558:SF11">
    <property type="entry name" value="HTH-TYPE TRANSCRIPTIONAL REGULATOR XRE"/>
    <property type="match status" value="1"/>
</dbReference>
<comment type="caution">
    <text evidence="4">The sequence shown here is derived from an EMBL/GenBank/DDBJ whole genome shotgun (WGS) entry which is preliminary data.</text>
</comment>